<evidence type="ECO:0000313" key="1">
    <source>
        <dbReference type="EMBL" id="GGS33185.1"/>
    </source>
</evidence>
<keyword evidence="2" id="KW-1185">Reference proteome</keyword>
<proteinExistence type="predicted"/>
<reference evidence="1" key="2">
    <citation type="submission" date="2020-09" db="EMBL/GenBank/DDBJ databases">
        <authorList>
            <person name="Sun Q."/>
            <person name="Ohkuma M."/>
        </authorList>
    </citation>
    <scope>NUCLEOTIDE SEQUENCE</scope>
    <source>
        <strain evidence="1">JCM 3276</strain>
    </source>
</reference>
<organism evidence="1 2">
    <name type="scientific">Actinokineospora fastidiosa</name>
    <dbReference type="NCBI Taxonomy" id="1816"/>
    <lineage>
        <taxon>Bacteria</taxon>
        <taxon>Bacillati</taxon>
        <taxon>Actinomycetota</taxon>
        <taxon>Actinomycetes</taxon>
        <taxon>Pseudonocardiales</taxon>
        <taxon>Pseudonocardiaceae</taxon>
        <taxon>Actinokineospora</taxon>
    </lineage>
</organism>
<reference evidence="1" key="1">
    <citation type="journal article" date="2014" name="Int. J. Syst. Evol. Microbiol.">
        <title>Complete genome sequence of Corynebacterium casei LMG S-19264T (=DSM 44701T), isolated from a smear-ripened cheese.</title>
        <authorList>
            <consortium name="US DOE Joint Genome Institute (JGI-PGF)"/>
            <person name="Walter F."/>
            <person name="Albersmeier A."/>
            <person name="Kalinowski J."/>
            <person name="Ruckert C."/>
        </authorList>
    </citation>
    <scope>NUCLEOTIDE SEQUENCE</scope>
    <source>
        <strain evidence="1">JCM 3276</strain>
    </source>
</reference>
<dbReference type="AlphaFoldDB" id="A0A918GFY8"/>
<sequence>MATETEKPSPTAVKAATAFVGAHGKPARAVAENVGLAGVRVVLVGADGALGDVMVASMAAADALVERVDGLEAAEEWDRETVAATRIGAGHRAKMAARTRG</sequence>
<protein>
    <submittedName>
        <fullName evidence="1">Uncharacterized protein</fullName>
    </submittedName>
</protein>
<evidence type="ECO:0000313" key="2">
    <source>
        <dbReference type="Proteomes" id="UP000660680"/>
    </source>
</evidence>
<dbReference type="Proteomes" id="UP000660680">
    <property type="component" value="Unassembled WGS sequence"/>
</dbReference>
<comment type="caution">
    <text evidence="1">The sequence shown here is derived from an EMBL/GenBank/DDBJ whole genome shotgun (WGS) entry which is preliminary data.</text>
</comment>
<gene>
    <name evidence="1" type="ORF">GCM10010171_29150</name>
</gene>
<dbReference type="RefSeq" id="WP_189210939.1">
    <property type="nucleotide sequence ID" value="NZ_BMRB01000002.1"/>
</dbReference>
<name>A0A918GFY8_9PSEU</name>
<accession>A0A918GFY8</accession>
<dbReference type="EMBL" id="BMRB01000002">
    <property type="protein sequence ID" value="GGS33185.1"/>
    <property type="molecule type" value="Genomic_DNA"/>
</dbReference>